<evidence type="ECO:0000313" key="1">
    <source>
        <dbReference type="EMBL" id="QHU03649.1"/>
    </source>
</evidence>
<organism evidence="1">
    <name type="scientific">viral metagenome</name>
    <dbReference type="NCBI Taxonomy" id="1070528"/>
    <lineage>
        <taxon>unclassified sequences</taxon>
        <taxon>metagenomes</taxon>
        <taxon>organismal metagenomes</taxon>
    </lineage>
</organism>
<sequence length="101" mass="11431">MKSLSSFLGPLSNTTEKTIQSQPIIFTLIILYQGLFSGNAIKIPQNLRYLFNSKIFRFMSLMLIAFSATKDIEYALISTVIFLGVMYAIKTPEERETQGII</sequence>
<dbReference type="EMBL" id="MN740384">
    <property type="protein sequence ID" value="QHU03649.1"/>
    <property type="molecule type" value="Genomic_DNA"/>
</dbReference>
<proteinExistence type="predicted"/>
<name>A0A6C0JDE5_9ZZZZ</name>
<protein>
    <submittedName>
        <fullName evidence="1">Uncharacterized protein</fullName>
    </submittedName>
</protein>
<accession>A0A6C0JDE5</accession>
<dbReference type="AlphaFoldDB" id="A0A6C0JDE5"/>
<reference evidence="1" key="1">
    <citation type="journal article" date="2020" name="Nature">
        <title>Giant virus diversity and host interactions through global metagenomics.</title>
        <authorList>
            <person name="Schulz F."/>
            <person name="Roux S."/>
            <person name="Paez-Espino D."/>
            <person name="Jungbluth S."/>
            <person name="Walsh D.A."/>
            <person name="Denef V.J."/>
            <person name="McMahon K.D."/>
            <person name="Konstantinidis K.T."/>
            <person name="Eloe-Fadrosh E.A."/>
            <person name="Kyrpides N.C."/>
            <person name="Woyke T."/>
        </authorList>
    </citation>
    <scope>NUCLEOTIDE SEQUENCE</scope>
    <source>
        <strain evidence="1">GVMAG-M-3300027206-1</strain>
    </source>
</reference>